<dbReference type="EMBL" id="JBHSXQ010000006">
    <property type="protein sequence ID" value="MFC6907036.1"/>
    <property type="molecule type" value="Genomic_DNA"/>
</dbReference>
<feature type="domain" description="Acyclic terpene utilisation N-terminal" evidence="1">
    <location>
        <begin position="7"/>
        <end position="441"/>
    </location>
</feature>
<sequence length="447" mass="48209">MSDTTLQIGAGAGYSGDRIDPAVELSEYGDLDYLVFECLAERTIALAQLDRLENPDAGYNSLLEERLRAVVENCLSNEITIVSNMGAANVEGAVRKAAEIVQETEYDAQIAGVSGSDVLDAFGQFQSETFGGESIHEYENEAVSADAYLGADGIVKALENGADIVLTGRVADPSLFLAPMLYEFGWQVEPLTNSELIGQGIVAAHLLECAGQVTGGYFADPGYKDVAGLDQLGFPIGEVSESGEVTITKLPNTGGVIDTRTCTEQLLYEVHDPSEYITPDAVADFSHVKFTEVEQDRVEVTRADAEVHPETLKVSVGYIDSHLGEGQISYAGPGATKRAELAEEIVRKRLEDIPWDELHVDHIGRDSLHGDRGRNHDQEPYEVRLRVAAKCPTQSAAKRVAREVQTLYTNGPAGGGGATMKTQKIVGIVSTLIDRTHVEPQLLEVQA</sequence>
<dbReference type="Pfam" id="PF07287">
    <property type="entry name" value="AtuA"/>
    <property type="match status" value="1"/>
</dbReference>
<name>A0ABD5VBE2_9EURY</name>
<dbReference type="PANTHER" id="PTHR47472:SF1">
    <property type="entry name" value="DUF1446-DOMAIN-CONTAINING PROTEIN"/>
    <property type="match status" value="1"/>
</dbReference>
<keyword evidence="3" id="KW-1185">Reference proteome</keyword>
<dbReference type="PANTHER" id="PTHR47472">
    <property type="entry name" value="PROPIONYL-COA CARBOXYLASE"/>
    <property type="match status" value="1"/>
</dbReference>
<reference evidence="2 3" key="1">
    <citation type="journal article" date="2019" name="Int. J. Syst. Evol. Microbiol.">
        <title>The Global Catalogue of Microorganisms (GCM) 10K type strain sequencing project: providing services to taxonomists for standard genome sequencing and annotation.</title>
        <authorList>
            <consortium name="The Broad Institute Genomics Platform"/>
            <consortium name="The Broad Institute Genome Sequencing Center for Infectious Disease"/>
            <person name="Wu L."/>
            <person name="Ma J."/>
        </authorList>
    </citation>
    <scope>NUCLEOTIDE SEQUENCE [LARGE SCALE GENOMIC DNA]</scope>
    <source>
        <strain evidence="2 3">CGMCC 1.3240</strain>
    </source>
</reference>
<comment type="caution">
    <text evidence="2">The sequence shown here is derived from an EMBL/GenBank/DDBJ whole genome shotgun (WGS) entry which is preliminary data.</text>
</comment>
<dbReference type="RefSeq" id="WP_340605613.1">
    <property type="nucleotide sequence ID" value="NZ_JBBMXV010000006.1"/>
</dbReference>
<protein>
    <submittedName>
        <fullName evidence="2">Acyclic terpene utilization AtuA family protein</fullName>
    </submittedName>
</protein>
<gene>
    <name evidence="2" type="ORF">ACFQGH_17745</name>
</gene>
<accession>A0ABD5VBE2</accession>
<proteinExistence type="predicted"/>
<evidence type="ECO:0000313" key="2">
    <source>
        <dbReference type="EMBL" id="MFC6907036.1"/>
    </source>
</evidence>
<evidence type="ECO:0000313" key="3">
    <source>
        <dbReference type="Proteomes" id="UP001596312"/>
    </source>
</evidence>
<dbReference type="InterPro" id="IPR010839">
    <property type="entry name" value="AtuA_N"/>
</dbReference>
<evidence type="ECO:0000259" key="1">
    <source>
        <dbReference type="Pfam" id="PF07287"/>
    </source>
</evidence>
<organism evidence="2 3">
    <name type="scientific">Halalkalicoccus tibetensis</name>
    <dbReference type="NCBI Taxonomy" id="175632"/>
    <lineage>
        <taxon>Archaea</taxon>
        <taxon>Methanobacteriati</taxon>
        <taxon>Methanobacteriota</taxon>
        <taxon>Stenosarchaea group</taxon>
        <taxon>Halobacteria</taxon>
        <taxon>Halobacteriales</taxon>
        <taxon>Halococcaceae</taxon>
        <taxon>Halalkalicoccus</taxon>
    </lineage>
</organism>
<dbReference type="Proteomes" id="UP001596312">
    <property type="component" value="Unassembled WGS sequence"/>
</dbReference>
<dbReference type="AlphaFoldDB" id="A0ABD5VBE2"/>